<name>A0A4U5N450_STECR</name>
<keyword evidence="1" id="KW-1133">Transmembrane helix</keyword>
<reference evidence="2 3" key="2">
    <citation type="journal article" date="2019" name="G3 (Bethesda)">
        <title>Hybrid Assembly of the Genome of the Entomopathogenic Nematode Steinernema carpocapsae Identifies the X-Chromosome.</title>
        <authorList>
            <person name="Serra L."/>
            <person name="Macchietto M."/>
            <person name="Macias-Munoz A."/>
            <person name="McGill C.J."/>
            <person name="Rodriguez I.M."/>
            <person name="Rodriguez B."/>
            <person name="Murad R."/>
            <person name="Mortazavi A."/>
        </authorList>
    </citation>
    <scope>NUCLEOTIDE SEQUENCE [LARGE SCALE GENOMIC DNA]</scope>
    <source>
        <strain evidence="2 3">ALL</strain>
    </source>
</reference>
<feature type="transmembrane region" description="Helical" evidence="1">
    <location>
        <begin position="41"/>
        <end position="59"/>
    </location>
</feature>
<sequence length="139" mass="15538">MGKVVRAFGRISLQNERFVVAFGQSLARLFAHPMSPSTTPILRVFVVFAIAAAFVKSASLRREKGAMSKDELEDIVKTMPYAKKTTQRIQILAPYLPSSVSATTQRREVIDAPTVGTPPLIVRKLPSNHRVRHPRRRSD</sequence>
<evidence type="ECO:0000313" key="3">
    <source>
        <dbReference type="Proteomes" id="UP000298663"/>
    </source>
</evidence>
<evidence type="ECO:0000313" key="2">
    <source>
        <dbReference type="EMBL" id="TKR77246.1"/>
    </source>
</evidence>
<organism evidence="2 3">
    <name type="scientific">Steinernema carpocapsae</name>
    <name type="common">Entomopathogenic nematode</name>
    <dbReference type="NCBI Taxonomy" id="34508"/>
    <lineage>
        <taxon>Eukaryota</taxon>
        <taxon>Metazoa</taxon>
        <taxon>Ecdysozoa</taxon>
        <taxon>Nematoda</taxon>
        <taxon>Chromadorea</taxon>
        <taxon>Rhabditida</taxon>
        <taxon>Tylenchina</taxon>
        <taxon>Panagrolaimomorpha</taxon>
        <taxon>Strongyloidoidea</taxon>
        <taxon>Steinernematidae</taxon>
        <taxon>Steinernema</taxon>
    </lineage>
</organism>
<comment type="caution">
    <text evidence="2">The sequence shown here is derived from an EMBL/GenBank/DDBJ whole genome shotgun (WGS) entry which is preliminary data.</text>
</comment>
<gene>
    <name evidence="2" type="ORF">L596_018256</name>
</gene>
<dbReference type="Proteomes" id="UP000298663">
    <property type="component" value="Unassembled WGS sequence"/>
</dbReference>
<keyword evidence="3" id="KW-1185">Reference proteome</keyword>
<protein>
    <submittedName>
        <fullName evidence="2">Uncharacterized protein</fullName>
    </submittedName>
</protein>
<dbReference type="OrthoDB" id="10443989at2759"/>
<dbReference type="EMBL" id="AZBU02000005">
    <property type="protein sequence ID" value="TKR77246.1"/>
    <property type="molecule type" value="Genomic_DNA"/>
</dbReference>
<reference evidence="2 3" key="1">
    <citation type="journal article" date="2015" name="Genome Biol.">
        <title>Comparative genomics of Steinernema reveals deeply conserved gene regulatory networks.</title>
        <authorList>
            <person name="Dillman A.R."/>
            <person name="Macchietto M."/>
            <person name="Porter C.F."/>
            <person name="Rogers A."/>
            <person name="Williams B."/>
            <person name="Antoshechkin I."/>
            <person name="Lee M.M."/>
            <person name="Goodwin Z."/>
            <person name="Lu X."/>
            <person name="Lewis E.E."/>
            <person name="Goodrich-Blair H."/>
            <person name="Stock S.P."/>
            <person name="Adams B.J."/>
            <person name="Sternberg P.W."/>
            <person name="Mortazavi A."/>
        </authorList>
    </citation>
    <scope>NUCLEOTIDE SEQUENCE [LARGE SCALE GENOMIC DNA]</scope>
    <source>
        <strain evidence="2 3">ALL</strain>
    </source>
</reference>
<accession>A0A4U5N450</accession>
<dbReference type="AlphaFoldDB" id="A0A4U5N450"/>
<keyword evidence="1" id="KW-0472">Membrane</keyword>
<evidence type="ECO:0000256" key="1">
    <source>
        <dbReference type="SAM" id="Phobius"/>
    </source>
</evidence>
<keyword evidence="1" id="KW-0812">Transmembrane</keyword>
<proteinExistence type="predicted"/>